<comment type="caution">
    <text evidence="1">The sequence shown here is derived from an EMBL/GenBank/DDBJ whole genome shotgun (WGS) entry which is preliminary data.</text>
</comment>
<organism evidence="1 2">
    <name type="scientific">Dendrolimus kikuchii</name>
    <dbReference type="NCBI Taxonomy" id="765133"/>
    <lineage>
        <taxon>Eukaryota</taxon>
        <taxon>Metazoa</taxon>
        <taxon>Ecdysozoa</taxon>
        <taxon>Arthropoda</taxon>
        <taxon>Hexapoda</taxon>
        <taxon>Insecta</taxon>
        <taxon>Pterygota</taxon>
        <taxon>Neoptera</taxon>
        <taxon>Endopterygota</taxon>
        <taxon>Lepidoptera</taxon>
        <taxon>Glossata</taxon>
        <taxon>Ditrysia</taxon>
        <taxon>Bombycoidea</taxon>
        <taxon>Lasiocampidae</taxon>
        <taxon>Dendrolimus</taxon>
    </lineage>
</organism>
<evidence type="ECO:0000313" key="2">
    <source>
        <dbReference type="Proteomes" id="UP000824533"/>
    </source>
</evidence>
<name>A0ACC1CP12_9NEOP</name>
<protein>
    <submittedName>
        <fullName evidence="1">Uncharacterized protein</fullName>
    </submittedName>
</protein>
<keyword evidence="2" id="KW-1185">Reference proteome</keyword>
<dbReference type="Proteomes" id="UP000824533">
    <property type="component" value="Linkage Group LG20"/>
</dbReference>
<evidence type="ECO:0000313" key="1">
    <source>
        <dbReference type="EMBL" id="KAJ0173297.1"/>
    </source>
</evidence>
<reference evidence="1 2" key="1">
    <citation type="journal article" date="2021" name="Front. Genet.">
        <title>Chromosome-Level Genome Assembly Reveals Significant Gene Expansion in the Toll and IMD Signaling Pathways of Dendrolimus kikuchii.</title>
        <authorList>
            <person name="Zhou J."/>
            <person name="Wu P."/>
            <person name="Xiong Z."/>
            <person name="Liu N."/>
            <person name="Zhao N."/>
            <person name="Ji M."/>
            <person name="Qiu Y."/>
            <person name="Yang B."/>
        </authorList>
    </citation>
    <scope>NUCLEOTIDE SEQUENCE [LARGE SCALE GENOMIC DNA]</scope>
    <source>
        <strain evidence="1">Ann1</strain>
    </source>
</reference>
<gene>
    <name evidence="1" type="ORF">K1T71_011473</name>
</gene>
<proteinExistence type="predicted"/>
<dbReference type="EMBL" id="CM034406">
    <property type="protein sequence ID" value="KAJ0173297.1"/>
    <property type="molecule type" value="Genomic_DNA"/>
</dbReference>
<sequence>MSTAVVENGQNGVNDDTRGTIYYFPRRGSSATFRQRMSLFFSIYWKAMIVVLTPILLLPIPIINDGRAYRCMYVVLIMAIYWVLELLPLPVTSMLPIVLFPTMGILDSDKTCAAYMKETNMMFMGGLMIAAGVQHSKLPKRVALWTVQVVGCSHRRLNFGLTFVTMFISMWVSNAAATTMMVPIVEAILEVLEQQGLGDVFLNKKKNQPSENGKEIKPANKGVDEESPMPSDITICYYLSIAYASTIGGCGTLVGTATNSAFKGIFDSEFPEYANSVNFFWFMAYSTPAMLLMQLLIWVSLQITFMGMFRPKSEAANKVNLATSGSSTTMKVIKEQYKNLGPITFHERASGMLFILAVFLYIFRKPGFMPGWADVLTKMKVKDGVTSMFIVVLMFILPMSTNFMKFFSASSSYEELAAMKPSPGIVTWNILKEKIPWGLLFLLGGGFALAEGSKATGLSAMIGSSLEGLSGMPHWVVLLVVVLVTQFITEFTSNVAIANLILPVLANMARVLHIDPRYLMIPATLACSMAFHMPVGTPPNAIVAGVAHIPTSKMAVGGIGPKIITTLIVWGAYPLWGSVIFPTLAPNIPVLTNTTLSVVQNITLACSGVHGLTLTGNLLNCTTPGVAINETLISEISGGNLTCSYMKIFN</sequence>
<accession>A0ACC1CP12</accession>